<dbReference type="InterPro" id="IPR000056">
    <property type="entry name" value="Ribul_P_3_epim-like"/>
</dbReference>
<keyword evidence="13" id="KW-0464">Manganese</keyword>
<feature type="binding site" evidence="10 13">
    <location>
        <position position="178"/>
    </location>
    <ligand>
        <name>a divalent metal cation</name>
        <dbReference type="ChEBI" id="CHEBI:60240"/>
    </ligand>
</feature>
<dbReference type="PROSITE" id="PS01085">
    <property type="entry name" value="RIBUL_P_3_EPIMER_1"/>
    <property type="match status" value="1"/>
</dbReference>
<dbReference type="Gene3D" id="3.20.20.70">
    <property type="entry name" value="Aldolase class I"/>
    <property type="match status" value="1"/>
</dbReference>
<evidence type="ECO:0000256" key="13">
    <source>
        <dbReference type="PIRSR" id="PIRSR001461-2"/>
    </source>
</evidence>
<dbReference type="SUPFAM" id="SSF51366">
    <property type="entry name" value="Ribulose-phoshate binding barrel"/>
    <property type="match status" value="1"/>
</dbReference>
<feature type="binding site" evidence="10 14">
    <location>
        <begin position="145"/>
        <end position="148"/>
    </location>
    <ligand>
        <name>substrate</name>
    </ligand>
</feature>
<keyword evidence="8 10" id="KW-0479">Metal-binding</keyword>
<dbReference type="GO" id="GO:0004750">
    <property type="term" value="F:D-ribulose-phosphate 3-epimerase activity"/>
    <property type="evidence" value="ECO:0007669"/>
    <property type="project" value="UniProtKB-UniRule"/>
</dbReference>
<comment type="cofactor">
    <cofactor evidence="2">
        <name>Mn(2+)</name>
        <dbReference type="ChEBI" id="CHEBI:29035"/>
    </cofactor>
</comment>
<dbReference type="HAMAP" id="MF_02227">
    <property type="entry name" value="RPE"/>
    <property type="match status" value="1"/>
</dbReference>
<accession>A0A6B0YR52</accession>
<comment type="cofactor">
    <cofactor evidence="4">
        <name>Zn(2+)</name>
        <dbReference type="ChEBI" id="CHEBI:29105"/>
    </cofactor>
</comment>
<feature type="binding site" evidence="10 14">
    <location>
        <position position="69"/>
    </location>
    <ligand>
        <name>substrate</name>
    </ligand>
</feature>
<gene>
    <name evidence="10" type="primary">rpe</name>
    <name evidence="15" type="ORF">F4Y42_08535</name>
</gene>
<evidence type="ECO:0000256" key="9">
    <source>
        <dbReference type="ARBA" id="ARBA00023235"/>
    </source>
</evidence>
<dbReference type="GO" id="GO:0005737">
    <property type="term" value="C:cytoplasm"/>
    <property type="evidence" value="ECO:0007669"/>
    <property type="project" value="UniProtKB-ARBA"/>
</dbReference>
<dbReference type="InterPro" id="IPR026019">
    <property type="entry name" value="Ribul_P_3_epim"/>
</dbReference>
<feature type="active site" description="Proton donor" evidence="10 12">
    <location>
        <position position="178"/>
    </location>
</feature>
<evidence type="ECO:0000256" key="7">
    <source>
        <dbReference type="ARBA" id="ARBA00013188"/>
    </source>
</evidence>
<dbReference type="FunFam" id="3.20.20.70:FF:000004">
    <property type="entry name" value="Ribulose-phosphate 3-epimerase"/>
    <property type="match status" value="1"/>
</dbReference>
<dbReference type="GO" id="GO:0006098">
    <property type="term" value="P:pentose-phosphate shunt"/>
    <property type="evidence" value="ECO:0007669"/>
    <property type="project" value="UniProtKB-UniRule"/>
</dbReference>
<dbReference type="GO" id="GO:0046872">
    <property type="term" value="F:metal ion binding"/>
    <property type="evidence" value="ECO:0007669"/>
    <property type="project" value="UniProtKB-UniRule"/>
</dbReference>
<evidence type="ECO:0000256" key="10">
    <source>
        <dbReference type="HAMAP-Rule" id="MF_02227"/>
    </source>
</evidence>
<feature type="binding site" evidence="14">
    <location>
        <position position="180"/>
    </location>
    <ligand>
        <name>substrate</name>
    </ligand>
</feature>
<evidence type="ECO:0000256" key="12">
    <source>
        <dbReference type="PIRSR" id="PIRSR001461-1"/>
    </source>
</evidence>
<keyword evidence="10 11" id="KW-0119">Carbohydrate metabolism</keyword>
<dbReference type="CDD" id="cd00429">
    <property type="entry name" value="RPE"/>
    <property type="match status" value="1"/>
</dbReference>
<feature type="binding site" evidence="10 14">
    <location>
        <position position="11"/>
    </location>
    <ligand>
        <name>substrate</name>
    </ligand>
</feature>
<comment type="cofactor">
    <cofactor evidence="5">
        <name>Fe(2+)</name>
        <dbReference type="ChEBI" id="CHEBI:29033"/>
    </cofactor>
</comment>
<evidence type="ECO:0000256" key="14">
    <source>
        <dbReference type="PIRSR" id="PIRSR001461-3"/>
    </source>
</evidence>
<evidence type="ECO:0000256" key="2">
    <source>
        <dbReference type="ARBA" id="ARBA00001936"/>
    </source>
</evidence>
<dbReference type="NCBIfam" id="TIGR01163">
    <property type="entry name" value="rpe"/>
    <property type="match status" value="1"/>
</dbReference>
<evidence type="ECO:0000256" key="5">
    <source>
        <dbReference type="ARBA" id="ARBA00001954"/>
    </source>
</evidence>
<comment type="caution">
    <text evidence="15">The sequence shown here is derived from an EMBL/GenBank/DDBJ whole genome shotgun (WGS) entry which is preliminary data.</text>
</comment>
<sequence>MVAHAVKLAPSILTADFGRLQEQIQAAEEGGADLLHLDVMDGRFVPNITFGPLVVEAANRITQLPLDIHLMIEEPERHLDAFANAGANIITIHLEACVHLHRAVQQIVDLGCQVGVAMNPSTPIESVREIAPFVDQVLVMSVNPGFGGQRFIQTMTSKLRRTRKLLDEYNPTCDLEVDGGIGAGNIRDVLRNGANVIVVGSAVFNTDNSVAENLTALREACGAASA</sequence>
<comment type="pathway">
    <text evidence="10">Carbohydrate degradation.</text>
</comment>
<dbReference type="PIRSF" id="PIRSF001461">
    <property type="entry name" value="RPE"/>
    <property type="match status" value="1"/>
</dbReference>
<dbReference type="EMBL" id="VXRG01000071">
    <property type="protein sequence ID" value="MXY93480.1"/>
    <property type="molecule type" value="Genomic_DNA"/>
</dbReference>
<evidence type="ECO:0000256" key="4">
    <source>
        <dbReference type="ARBA" id="ARBA00001947"/>
    </source>
</evidence>
<dbReference type="EC" id="5.1.3.1" evidence="7 10"/>
<feature type="active site" description="Proton acceptor" evidence="10 12">
    <location>
        <position position="38"/>
    </location>
</feature>
<feature type="binding site" evidence="10 13">
    <location>
        <position position="36"/>
    </location>
    <ligand>
        <name>a divalent metal cation</name>
        <dbReference type="ChEBI" id="CHEBI:60240"/>
    </ligand>
</feature>
<comment type="catalytic activity">
    <reaction evidence="1 10 11">
        <text>D-ribulose 5-phosphate = D-xylulose 5-phosphate</text>
        <dbReference type="Rhea" id="RHEA:13677"/>
        <dbReference type="ChEBI" id="CHEBI:57737"/>
        <dbReference type="ChEBI" id="CHEBI:58121"/>
        <dbReference type="EC" id="5.1.3.1"/>
    </reaction>
</comment>
<feature type="binding site" evidence="10 13">
    <location>
        <position position="69"/>
    </location>
    <ligand>
        <name>a divalent metal cation</name>
        <dbReference type="ChEBI" id="CHEBI:60240"/>
    </ligand>
</feature>
<evidence type="ECO:0000256" key="6">
    <source>
        <dbReference type="ARBA" id="ARBA00009541"/>
    </source>
</evidence>
<feature type="binding site" evidence="10 13">
    <location>
        <position position="38"/>
    </location>
    <ligand>
        <name>a divalent metal cation</name>
        <dbReference type="ChEBI" id="CHEBI:60240"/>
    </ligand>
</feature>
<dbReference type="Pfam" id="PF00834">
    <property type="entry name" value="Ribul_P_3_epim"/>
    <property type="match status" value="1"/>
</dbReference>
<reference evidence="15" key="1">
    <citation type="submission" date="2019-09" db="EMBL/GenBank/DDBJ databases">
        <title>Characterisation of the sponge microbiome using genome-centric metagenomics.</title>
        <authorList>
            <person name="Engelberts J.P."/>
            <person name="Robbins S.J."/>
            <person name="De Goeij J.M."/>
            <person name="Aranda M."/>
            <person name="Bell S.C."/>
            <person name="Webster N.S."/>
        </authorList>
    </citation>
    <scope>NUCLEOTIDE SEQUENCE</scope>
    <source>
        <strain evidence="15">SB0664_bin_27</strain>
    </source>
</reference>
<dbReference type="AlphaFoldDB" id="A0A6B0YR52"/>
<protein>
    <recommendedName>
        <fullName evidence="7 10">Ribulose-phosphate 3-epimerase</fullName>
        <ecNumber evidence="7 10">5.1.3.1</ecNumber>
    </recommendedName>
</protein>
<dbReference type="InterPro" id="IPR013785">
    <property type="entry name" value="Aldolase_TIM"/>
</dbReference>
<comment type="cofactor">
    <cofactor evidence="10 13">
        <name>a divalent metal cation</name>
        <dbReference type="ChEBI" id="CHEBI:60240"/>
    </cofactor>
    <text evidence="10 13">Binds 1 divalent metal cation per subunit.</text>
</comment>
<evidence type="ECO:0000313" key="15">
    <source>
        <dbReference type="EMBL" id="MXY93480.1"/>
    </source>
</evidence>
<keyword evidence="13" id="KW-0170">Cobalt</keyword>
<comment type="similarity">
    <text evidence="6 10 11">Belongs to the ribulose-phosphate 3-epimerase family.</text>
</comment>
<feature type="binding site" evidence="10 14">
    <location>
        <begin position="200"/>
        <end position="201"/>
    </location>
    <ligand>
        <name>substrate</name>
    </ligand>
</feature>
<dbReference type="PANTHER" id="PTHR11749">
    <property type="entry name" value="RIBULOSE-5-PHOSPHATE-3-EPIMERASE"/>
    <property type="match status" value="1"/>
</dbReference>
<dbReference type="InterPro" id="IPR011060">
    <property type="entry name" value="RibuloseP-bd_barrel"/>
</dbReference>
<proteinExistence type="inferred from homology"/>
<name>A0A6B0YR52_9CHLR</name>
<keyword evidence="9 10" id="KW-0413">Isomerase</keyword>
<keyword evidence="13" id="KW-0862">Zinc</keyword>
<dbReference type="PROSITE" id="PS01086">
    <property type="entry name" value="RIBUL_P_3_EPIMER_2"/>
    <property type="match status" value="1"/>
</dbReference>
<comment type="cofactor">
    <cofactor evidence="3">
        <name>Co(2+)</name>
        <dbReference type="ChEBI" id="CHEBI:48828"/>
    </cofactor>
</comment>
<evidence type="ECO:0000256" key="3">
    <source>
        <dbReference type="ARBA" id="ARBA00001941"/>
    </source>
</evidence>
<dbReference type="GO" id="GO:0019323">
    <property type="term" value="P:pentose catabolic process"/>
    <property type="evidence" value="ECO:0007669"/>
    <property type="project" value="UniProtKB-UniRule"/>
</dbReference>
<organism evidence="15">
    <name type="scientific">Caldilineaceae bacterium SB0664_bin_27</name>
    <dbReference type="NCBI Taxonomy" id="2605260"/>
    <lineage>
        <taxon>Bacteria</taxon>
        <taxon>Bacillati</taxon>
        <taxon>Chloroflexota</taxon>
        <taxon>Caldilineae</taxon>
        <taxon>Caldilineales</taxon>
        <taxon>Caldilineaceae</taxon>
    </lineage>
</organism>
<evidence type="ECO:0000256" key="8">
    <source>
        <dbReference type="ARBA" id="ARBA00022723"/>
    </source>
</evidence>
<comment type="function">
    <text evidence="10">Catalyzes the reversible epimerization of D-ribulose 5-phosphate to D-xylulose 5-phosphate.</text>
</comment>
<evidence type="ECO:0000256" key="1">
    <source>
        <dbReference type="ARBA" id="ARBA00001782"/>
    </source>
</evidence>
<evidence type="ECO:0000256" key="11">
    <source>
        <dbReference type="PIRNR" id="PIRNR001461"/>
    </source>
</evidence>
<feature type="binding site" evidence="10">
    <location>
        <begin position="178"/>
        <end position="180"/>
    </location>
    <ligand>
        <name>substrate</name>
    </ligand>
</feature>
<dbReference type="NCBIfam" id="NF004076">
    <property type="entry name" value="PRK05581.1-4"/>
    <property type="match status" value="1"/>
</dbReference>